<feature type="region of interest" description="Disordered" evidence="1">
    <location>
        <begin position="1"/>
        <end position="23"/>
    </location>
</feature>
<name>A0ABD1HJH3_SALDI</name>
<gene>
    <name evidence="2" type="ORF">AAHA92_12185</name>
</gene>
<accession>A0ABD1HJH3</accession>
<feature type="compositionally biased region" description="Acidic residues" evidence="1">
    <location>
        <begin position="1"/>
        <end position="10"/>
    </location>
</feature>
<sequence>MEEEDVDDDVSQPRTQKRKIEIKKEPRSIHWKDYERVKVMSGNPPVEMLKGKCKRYGALIAADPRWCGTNGLKNHTISCLKKKAQEEGSNKRQTVWNYVVDAMGGSSALSS</sequence>
<dbReference type="AlphaFoldDB" id="A0ABD1HJH3"/>
<reference evidence="2 3" key="1">
    <citation type="submission" date="2024-06" db="EMBL/GenBank/DDBJ databases">
        <title>A chromosome level genome sequence of Diviner's sage (Salvia divinorum).</title>
        <authorList>
            <person name="Ford S.A."/>
            <person name="Ro D.-K."/>
            <person name="Ness R.W."/>
            <person name="Phillips M.A."/>
        </authorList>
    </citation>
    <scope>NUCLEOTIDE SEQUENCE [LARGE SCALE GENOMIC DNA]</scope>
    <source>
        <strain evidence="2">SAF-2024a</strain>
        <tissue evidence="2">Leaf</tissue>
    </source>
</reference>
<dbReference type="EMBL" id="JBEAFC010000005">
    <property type="protein sequence ID" value="KAL1556582.1"/>
    <property type="molecule type" value="Genomic_DNA"/>
</dbReference>
<organism evidence="2 3">
    <name type="scientific">Salvia divinorum</name>
    <name type="common">Maria pastora</name>
    <name type="synonym">Diviner's sage</name>
    <dbReference type="NCBI Taxonomy" id="28513"/>
    <lineage>
        <taxon>Eukaryota</taxon>
        <taxon>Viridiplantae</taxon>
        <taxon>Streptophyta</taxon>
        <taxon>Embryophyta</taxon>
        <taxon>Tracheophyta</taxon>
        <taxon>Spermatophyta</taxon>
        <taxon>Magnoliopsida</taxon>
        <taxon>eudicotyledons</taxon>
        <taxon>Gunneridae</taxon>
        <taxon>Pentapetalae</taxon>
        <taxon>asterids</taxon>
        <taxon>lamiids</taxon>
        <taxon>Lamiales</taxon>
        <taxon>Lamiaceae</taxon>
        <taxon>Nepetoideae</taxon>
        <taxon>Mentheae</taxon>
        <taxon>Salviinae</taxon>
        <taxon>Salvia</taxon>
        <taxon>Salvia subgen. Calosphace</taxon>
    </lineage>
</organism>
<protein>
    <submittedName>
        <fullName evidence="2">Uncharacterized protein</fullName>
    </submittedName>
</protein>
<comment type="caution">
    <text evidence="2">The sequence shown here is derived from an EMBL/GenBank/DDBJ whole genome shotgun (WGS) entry which is preliminary data.</text>
</comment>
<evidence type="ECO:0000313" key="2">
    <source>
        <dbReference type="EMBL" id="KAL1556582.1"/>
    </source>
</evidence>
<evidence type="ECO:0000256" key="1">
    <source>
        <dbReference type="SAM" id="MobiDB-lite"/>
    </source>
</evidence>
<evidence type="ECO:0000313" key="3">
    <source>
        <dbReference type="Proteomes" id="UP001567538"/>
    </source>
</evidence>
<dbReference type="Proteomes" id="UP001567538">
    <property type="component" value="Unassembled WGS sequence"/>
</dbReference>
<keyword evidence="3" id="KW-1185">Reference proteome</keyword>
<proteinExistence type="predicted"/>